<organism evidence="1 2">
    <name type="scientific">Petrolisthes cinctipes</name>
    <name type="common">Flat porcelain crab</name>
    <dbReference type="NCBI Taxonomy" id="88211"/>
    <lineage>
        <taxon>Eukaryota</taxon>
        <taxon>Metazoa</taxon>
        <taxon>Ecdysozoa</taxon>
        <taxon>Arthropoda</taxon>
        <taxon>Crustacea</taxon>
        <taxon>Multicrustacea</taxon>
        <taxon>Malacostraca</taxon>
        <taxon>Eumalacostraca</taxon>
        <taxon>Eucarida</taxon>
        <taxon>Decapoda</taxon>
        <taxon>Pleocyemata</taxon>
        <taxon>Anomura</taxon>
        <taxon>Galatheoidea</taxon>
        <taxon>Porcellanidae</taxon>
        <taxon>Petrolisthes</taxon>
    </lineage>
</organism>
<comment type="caution">
    <text evidence="1">The sequence shown here is derived from an EMBL/GenBank/DDBJ whole genome shotgun (WGS) entry which is preliminary data.</text>
</comment>
<evidence type="ECO:0008006" key="3">
    <source>
        <dbReference type="Google" id="ProtNLM"/>
    </source>
</evidence>
<name>A0AAE1G671_PETCI</name>
<gene>
    <name evidence="1" type="ORF">Pcinc_009821</name>
</gene>
<proteinExistence type="predicted"/>
<dbReference type="PANTHER" id="PTHR39953">
    <property type="entry name" value="RE54151P"/>
    <property type="match status" value="1"/>
</dbReference>
<keyword evidence="2" id="KW-1185">Reference proteome</keyword>
<evidence type="ECO:0000313" key="1">
    <source>
        <dbReference type="EMBL" id="KAK3885994.1"/>
    </source>
</evidence>
<dbReference type="Proteomes" id="UP001286313">
    <property type="component" value="Unassembled WGS sequence"/>
</dbReference>
<sequence length="267" mass="29769">MLLLLVPSRPVGEDYGDDAVGYVQLQRKDGMCEIAARITPEYRITTKPYRVVAVINEKEEEILEVKCQDCAAAQVPCKHAAAFVWWLLRRSGEKSVNSVKSYWKKARLSNVTIETKSTSLVSLKEKARRSSAAVQDIGEQFFKEVLALPSQSGLIYDYYGNNPQHLELLGIDQLLQAFYKEQTGVLTSDGFLLFCKVKTTSDICKLIEKETVISLTCFEISTSNCIKSIVTNHSCKAAPRGGKLTLNKNSEDRIAFDDKLVLYPGSG</sequence>
<dbReference type="AlphaFoldDB" id="A0AAE1G671"/>
<reference evidence="1" key="1">
    <citation type="submission" date="2023-10" db="EMBL/GenBank/DDBJ databases">
        <title>Genome assemblies of two species of porcelain crab, Petrolisthes cinctipes and Petrolisthes manimaculis (Anomura: Porcellanidae).</title>
        <authorList>
            <person name="Angst P."/>
        </authorList>
    </citation>
    <scope>NUCLEOTIDE SEQUENCE</scope>
    <source>
        <strain evidence="1">PB745_01</strain>
        <tissue evidence="1">Gill</tissue>
    </source>
</reference>
<evidence type="ECO:0000313" key="2">
    <source>
        <dbReference type="Proteomes" id="UP001286313"/>
    </source>
</evidence>
<dbReference type="PANTHER" id="PTHR39953:SF1">
    <property type="entry name" value="RE54151P"/>
    <property type="match status" value="1"/>
</dbReference>
<accession>A0AAE1G671</accession>
<dbReference type="EMBL" id="JAWQEG010000740">
    <property type="protein sequence ID" value="KAK3885994.1"/>
    <property type="molecule type" value="Genomic_DNA"/>
</dbReference>
<protein>
    <recommendedName>
        <fullName evidence="3">SWIM-type domain-containing protein</fullName>
    </recommendedName>
</protein>